<feature type="active site" description="Charge relay system" evidence="5">
    <location>
        <position position="232"/>
    </location>
</feature>
<dbReference type="Pfam" id="PF00082">
    <property type="entry name" value="Peptidase_S8"/>
    <property type="match status" value="1"/>
</dbReference>
<protein>
    <submittedName>
        <fullName evidence="7">Protease</fullName>
    </submittedName>
</protein>
<evidence type="ECO:0000313" key="8">
    <source>
        <dbReference type="Proteomes" id="UP000319374"/>
    </source>
</evidence>
<dbReference type="GO" id="GO:0006508">
    <property type="term" value="P:proteolysis"/>
    <property type="evidence" value="ECO:0007669"/>
    <property type="project" value="UniProtKB-KW"/>
</dbReference>
<name>A0A4Y1WY29_9BACT</name>
<dbReference type="PANTHER" id="PTHR43399">
    <property type="entry name" value="SUBTILISIN-RELATED"/>
    <property type="match status" value="1"/>
</dbReference>
<dbReference type="InterPro" id="IPR000209">
    <property type="entry name" value="Peptidase_S8/S53_dom"/>
</dbReference>
<dbReference type="InterPro" id="IPR022398">
    <property type="entry name" value="Peptidase_S8_His-AS"/>
</dbReference>
<dbReference type="InterPro" id="IPR023828">
    <property type="entry name" value="Peptidase_S8_Ser-AS"/>
</dbReference>
<dbReference type="PROSITE" id="PS51892">
    <property type="entry name" value="SUBTILASE"/>
    <property type="match status" value="1"/>
</dbReference>
<dbReference type="EMBL" id="AP019736">
    <property type="protein sequence ID" value="BBL05881.1"/>
    <property type="molecule type" value="Genomic_DNA"/>
</dbReference>
<dbReference type="SUPFAM" id="SSF52743">
    <property type="entry name" value="Subtilisin-like"/>
    <property type="match status" value="1"/>
</dbReference>
<dbReference type="PROSITE" id="PS51257">
    <property type="entry name" value="PROKAR_LIPOPROTEIN"/>
    <property type="match status" value="1"/>
</dbReference>
<evidence type="ECO:0000313" key="7">
    <source>
        <dbReference type="EMBL" id="BBL05881.1"/>
    </source>
</evidence>
<dbReference type="Proteomes" id="UP000319374">
    <property type="component" value="Chromosome"/>
</dbReference>
<feature type="domain" description="Peptidase S8/S53" evidence="6">
    <location>
        <begin position="225"/>
        <end position="521"/>
    </location>
</feature>
<dbReference type="PRINTS" id="PR00723">
    <property type="entry name" value="SUBTILISIN"/>
</dbReference>
<evidence type="ECO:0000256" key="4">
    <source>
        <dbReference type="ARBA" id="ARBA00022825"/>
    </source>
</evidence>
<dbReference type="InterPro" id="IPR036852">
    <property type="entry name" value="Peptidase_S8/S53_dom_sf"/>
</dbReference>
<accession>A0A4Y1WY29</accession>
<dbReference type="GeneID" id="98672492"/>
<dbReference type="InterPro" id="IPR051048">
    <property type="entry name" value="Peptidase_S8/S53_subtilisin"/>
</dbReference>
<evidence type="ECO:0000256" key="2">
    <source>
        <dbReference type="ARBA" id="ARBA00022670"/>
    </source>
</evidence>
<organism evidence="7 8">
    <name type="scientific">Alistipes dispar</name>
    <dbReference type="NCBI Taxonomy" id="2585119"/>
    <lineage>
        <taxon>Bacteria</taxon>
        <taxon>Pseudomonadati</taxon>
        <taxon>Bacteroidota</taxon>
        <taxon>Bacteroidia</taxon>
        <taxon>Bacteroidales</taxon>
        <taxon>Rikenellaceae</taxon>
        <taxon>Alistipes</taxon>
    </lineage>
</organism>
<keyword evidence="3 5" id="KW-0378">Hydrolase</keyword>
<reference evidence="8" key="1">
    <citation type="submission" date="2019-06" db="EMBL/GenBank/DDBJ databases">
        <title>Alistipes onderdonkii subsp. vulgaris subsp. nov., Alistipes dispar sp. nov. and Alistipes communis sp. nov., isolated from human faeces, and creation of Alistipes onderdonkii subsp. onderdonkii subsp. nov.</title>
        <authorList>
            <person name="Sakamoto M."/>
            <person name="Ikeyama N."/>
            <person name="Ogata Y."/>
            <person name="Suda W."/>
            <person name="Iino T."/>
            <person name="Hattori M."/>
            <person name="Ohkuma M."/>
        </authorList>
    </citation>
    <scope>NUCLEOTIDE SEQUENCE [LARGE SCALE GENOMIC DNA]</scope>
    <source>
        <strain evidence="8">5CPEGH6</strain>
    </source>
</reference>
<dbReference type="OrthoDB" id="1489355at2"/>
<sequence length="662" mass="69834">MHNKTKLLIFASLLLAACSTDPMQEIPNRGDSAPEIETSGKICNTSDDAVAGSLIVKFGEEAVSGLEQYALNAAGTRSALTRSGIASVDEILTDLHVTSLERVFPEAGEHEARTRAAGLHRWYVLRFAAEEDLDKAAERLAGVAEISKVQFRTRLYRASDCKTYPFHATAGDRTRALVTADFNDPNLFWQWHYINNADQAVATTSVAGADIHVADAWKLTAGNPEVIVAIVDEGVKYTHPDLAANMWTNPNPSPEYNSQDIHGWNFAADGPISWGQKGDSGHGTHVAGTVAAVNNNGIGVCGVAGGTGNGDGVRLMSCQIFSGDQTGDALVSSRAIKYAADHGASILQCSWGVKAGIYTSDNMFIKGSPMDYEALQYFAAQKNCEALDGGLIVFSAGNESTAMSGYPAGYRDYISVTSFSPDYLPANYTNYGPGCNIAAPGGETSGLSGGEKAGVLSTLCSETSNGADYGYMQGTSMACPHVSGVAALGLSYALEKGKKFSLDEFKTMLLTSVNEIDSRLGEGSKATIADVSIYRGKMGTGITDAYQLLMQIEGTPCLRVAVGEVQLIPLTQHFGQGAEDLTYTDIRMSAKDMEKLGIKAAPKMYNGKLMIKCTKPGSAKIKVSAIAGGTKPGTGVVMGGMVVTKEFAVIARSAGAANGGWL</sequence>
<dbReference type="GO" id="GO:0004252">
    <property type="term" value="F:serine-type endopeptidase activity"/>
    <property type="evidence" value="ECO:0007669"/>
    <property type="project" value="UniProtKB-UniRule"/>
</dbReference>
<dbReference type="Gene3D" id="3.40.50.200">
    <property type="entry name" value="Peptidase S8/S53 domain"/>
    <property type="match status" value="1"/>
</dbReference>
<dbReference type="RefSeq" id="WP_141427748.1">
    <property type="nucleotide sequence ID" value="NZ_AP019736.1"/>
</dbReference>
<dbReference type="InterPro" id="IPR015500">
    <property type="entry name" value="Peptidase_S8_subtilisin-rel"/>
</dbReference>
<evidence type="ECO:0000256" key="5">
    <source>
        <dbReference type="PROSITE-ProRule" id="PRU01240"/>
    </source>
</evidence>
<feature type="active site" description="Charge relay system" evidence="5">
    <location>
        <position position="282"/>
    </location>
</feature>
<evidence type="ECO:0000256" key="3">
    <source>
        <dbReference type="ARBA" id="ARBA00022801"/>
    </source>
</evidence>
<comment type="similarity">
    <text evidence="1 5">Belongs to the peptidase S8 family.</text>
</comment>
<evidence type="ECO:0000259" key="6">
    <source>
        <dbReference type="Pfam" id="PF00082"/>
    </source>
</evidence>
<keyword evidence="4 5" id="KW-0720">Serine protease</keyword>
<dbReference type="PROSITE" id="PS00138">
    <property type="entry name" value="SUBTILASE_SER"/>
    <property type="match status" value="1"/>
</dbReference>
<proteinExistence type="inferred from homology"/>
<dbReference type="KEGG" id="ada:A5CPEGH6_05190"/>
<gene>
    <name evidence="7" type="ORF">A5CPEGH6_05190</name>
</gene>
<evidence type="ECO:0000256" key="1">
    <source>
        <dbReference type="ARBA" id="ARBA00011073"/>
    </source>
</evidence>
<dbReference type="PROSITE" id="PS00137">
    <property type="entry name" value="SUBTILASE_HIS"/>
    <property type="match status" value="1"/>
</dbReference>
<feature type="active site" description="Charge relay system" evidence="5">
    <location>
        <position position="476"/>
    </location>
</feature>
<dbReference type="PANTHER" id="PTHR43399:SF4">
    <property type="entry name" value="CELL WALL-ASSOCIATED PROTEASE"/>
    <property type="match status" value="1"/>
</dbReference>
<dbReference type="AlphaFoldDB" id="A0A4Y1WY29"/>
<keyword evidence="8" id="KW-1185">Reference proteome</keyword>
<keyword evidence="2 5" id="KW-0645">Protease</keyword>